<evidence type="ECO:0000313" key="10">
    <source>
        <dbReference type="Proteomes" id="UP000594015"/>
    </source>
</evidence>
<feature type="domain" description="PAS" evidence="7">
    <location>
        <begin position="14"/>
        <end position="70"/>
    </location>
</feature>
<dbReference type="PROSITE" id="PS50110">
    <property type="entry name" value="RESPONSE_REGULATORY"/>
    <property type="match status" value="1"/>
</dbReference>
<accession>A0AAE7TJH0</accession>
<dbReference type="Proteomes" id="UP000594015">
    <property type="component" value="Chromosome"/>
</dbReference>
<organism evidence="9 10">
    <name type="scientific">Bradyrhizobium arachidis</name>
    <dbReference type="NCBI Taxonomy" id="858423"/>
    <lineage>
        <taxon>Bacteria</taxon>
        <taxon>Pseudomonadati</taxon>
        <taxon>Pseudomonadota</taxon>
        <taxon>Alphaproteobacteria</taxon>
        <taxon>Hyphomicrobiales</taxon>
        <taxon>Nitrobacteraceae</taxon>
        <taxon>Bradyrhizobium</taxon>
    </lineage>
</organism>
<keyword evidence="3 4" id="KW-0597">Phosphoprotein</keyword>
<reference evidence="9 10" key="1">
    <citation type="submission" date="2018-06" db="EMBL/GenBank/DDBJ databases">
        <title>Comparative genomics of Bradyrhizobium nodulating Arachidis hypogaea.</title>
        <authorList>
            <person name="Li Y."/>
        </authorList>
    </citation>
    <scope>NUCLEOTIDE SEQUENCE [LARGE SCALE GENOMIC DNA]</scope>
    <source>
        <strain evidence="9 10">CCBAU 051107</strain>
    </source>
</reference>
<protein>
    <recommendedName>
        <fullName evidence="2">histidine kinase</fullName>
        <ecNumber evidence="2">2.7.13.3</ecNumber>
    </recommendedName>
</protein>
<dbReference type="InterPro" id="IPR035965">
    <property type="entry name" value="PAS-like_dom_sf"/>
</dbReference>
<evidence type="ECO:0000256" key="2">
    <source>
        <dbReference type="ARBA" id="ARBA00012438"/>
    </source>
</evidence>
<dbReference type="InterPro" id="IPR003661">
    <property type="entry name" value="HisK_dim/P_dom"/>
</dbReference>
<sequence>MVEKFSQQRDLFESERSFRLLVEGVADYALYMLDPNGIITSWNIGGERIKGYSPWEILGQHFSRFYTEPDRANGKPARALGIAREKGRYEEEGWRVRKDGTFFWASVVIDPIYEDGELVGFAKITRDITERRNTQLKLEAMQKQLAESQKFDALGQLTGGVAHDFNNLLMIISGSLHVLKRGADDEAKLKRAISAIETATKRGAALTNQLLTFARRQSVNPQAIDFADRISAIREVLDAGVGSSVRLAFEVSRDVWPIKADVSELETALLNLVINARDAMPDGGTVTIRARNVVLDEATLAGEFVAIDIADTGLGIPSDVLDKIFEPFFTTKPIGKGTGLGLSQVHGFAHQAGGTVKVASELGKGTTFTILLPRGEGAPARETTGSASFRGSGTVLLVEDNPDVALVSIGLLEQLGYQVRRVADAEAALREIEKNRVDFVFSDIVMPGKMDGLSLAHRLRQIRPGLPVLLATGYSDVASGVRGDFPILRKPYEIHELSEAISKLPR</sequence>
<dbReference type="Pfam" id="PF02518">
    <property type="entry name" value="HATPase_c"/>
    <property type="match status" value="1"/>
</dbReference>
<dbReference type="Pfam" id="PF00072">
    <property type="entry name" value="Response_reg"/>
    <property type="match status" value="1"/>
</dbReference>
<evidence type="ECO:0000256" key="3">
    <source>
        <dbReference type="ARBA" id="ARBA00022553"/>
    </source>
</evidence>
<dbReference type="InterPro" id="IPR005467">
    <property type="entry name" value="His_kinase_dom"/>
</dbReference>
<dbReference type="SUPFAM" id="SSF47384">
    <property type="entry name" value="Homodimeric domain of signal transducing histidine kinase"/>
    <property type="match status" value="1"/>
</dbReference>
<dbReference type="InterPro" id="IPR000014">
    <property type="entry name" value="PAS"/>
</dbReference>
<comment type="catalytic activity">
    <reaction evidence="1">
        <text>ATP + protein L-histidine = ADP + protein N-phospho-L-histidine.</text>
        <dbReference type="EC" id="2.7.13.3"/>
    </reaction>
</comment>
<dbReference type="SMART" id="SM00388">
    <property type="entry name" value="HisKA"/>
    <property type="match status" value="1"/>
</dbReference>
<dbReference type="CDD" id="cd00130">
    <property type="entry name" value="PAS"/>
    <property type="match status" value="1"/>
</dbReference>
<dbReference type="CDD" id="cd00082">
    <property type="entry name" value="HisKA"/>
    <property type="match status" value="1"/>
</dbReference>
<dbReference type="PROSITE" id="PS50113">
    <property type="entry name" value="PAC"/>
    <property type="match status" value="1"/>
</dbReference>
<dbReference type="Gene3D" id="3.30.565.10">
    <property type="entry name" value="Histidine kinase-like ATPase, C-terminal domain"/>
    <property type="match status" value="1"/>
</dbReference>
<dbReference type="SMART" id="SM00387">
    <property type="entry name" value="HATPase_c"/>
    <property type="match status" value="1"/>
</dbReference>
<dbReference type="Gene3D" id="3.30.450.20">
    <property type="entry name" value="PAS domain"/>
    <property type="match status" value="1"/>
</dbReference>
<dbReference type="Pfam" id="PF13426">
    <property type="entry name" value="PAS_9"/>
    <property type="match status" value="1"/>
</dbReference>
<dbReference type="KEGG" id="barh:WN72_29390"/>
<dbReference type="SUPFAM" id="SSF55785">
    <property type="entry name" value="PYP-like sensor domain (PAS domain)"/>
    <property type="match status" value="1"/>
</dbReference>
<dbReference type="SUPFAM" id="SSF55874">
    <property type="entry name" value="ATPase domain of HSP90 chaperone/DNA topoisomerase II/histidine kinase"/>
    <property type="match status" value="1"/>
</dbReference>
<evidence type="ECO:0000259" key="7">
    <source>
        <dbReference type="PROSITE" id="PS50112"/>
    </source>
</evidence>
<dbReference type="InterPro" id="IPR000700">
    <property type="entry name" value="PAS-assoc_C"/>
</dbReference>
<dbReference type="InterPro" id="IPR036097">
    <property type="entry name" value="HisK_dim/P_sf"/>
</dbReference>
<dbReference type="PANTHER" id="PTHR43065:SF49">
    <property type="entry name" value="HISTIDINE KINASE"/>
    <property type="match status" value="1"/>
</dbReference>
<feature type="domain" description="Histidine kinase" evidence="5">
    <location>
        <begin position="160"/>
        <end position="376"/>
    </location>
</feature>
<keyword evidence="9" id="KW-0808">Transferase</keyword>
<evidence type="ECO:0000313" key="9">
    <source>
        <dbReference type="EMBL" id="QOZ69971.1"/>
    </source>
</evidence>
<dbReference type="RefSeq" id="WP_027559788.1">
    <property type="nucleotide sequence ID" value="NZ_AXAD01000003.1"/>
</dbReference>
<feature type="modified residue" description="4-aspartylphosphate" evidence="4">
    <location>
        <position position="443"/>
    </location>
</feature>
<dbReference type="SMART" id="SM00448">
    <property type="entry name" value="REC"/>
    <property type="match status" value="1"/>
</dbReference>
<keyword evidence="9" id="KW-0418">Kinase</keyword>
<evidence type="ECO:0000259" key="6">
    <source>
        <dbReference type="PROSITE" id="PS50110"/>
    </source>
</evidence>
<dbReference type="InterPro" id="IPR001789">
    <property type="entry name" value="Sig_transdc_resp-reg_receiver"/>
</dbReference>
<dbReference type="SMART" id="SM00091">
    <property type="entry name" value="PAS"/>
    <property type="match status" value="1"/>
</dbReference>
<feature type="domain" description="Response regulatory" evidence="6">
    <location>
        <begin position="394"/>
        <end position="505"/>
    </location>
</feature>
<dbReference type="InterPro" id="IPR036890">
    <property type="entry name" value="HATPase_C_sf"/>
</dbReference>
<evidence type="ECO:0000256" key="4">
    <source>
        <dbReference type="PROSITE-ProRule" id="PRU00169"/>
    </source>
</evidence>
<evidence type="ECO:0000259" key="8">
    <source>
        <dbReference type="PROSITE" id="PS50113"/>
    </source>
</evidence>
<evidence type="ECO:0000256" key="1">
    <source>
        <dbReference type="ARBA" id="ARBA00000085"/>
    </source>
</evidence>
<dbReference type="SUPFAM" id="SSF52172">
    <property type="entry name" value="CheY-like"/>
    <property type="match status" value="1"/>
</dbReference>
<dbReference type="InterPro" id="IPR011006">
    <property type="entry name" value="CheY-like_superfamily"/>
</dbReference>
<dbReference type="NCBIfam" id="TIGR00229">
    <property type="entry name" value="sensory_box"/>
    <property type="match status" value="1"/>
</dbReference>
<dbReference type="InterPro" id="IPR003594">
    <property type="entry name" value="HATPase_dom"/>
</dbReference>
<proteinExistence type="predicted"/>
<dbReference type="PRINTS" id="PR00344">
    <property type="entry name" value="BCTRLSENSOR"/>
</dbReference>
<gene>
    <name evidence="9" type="ORF">WN72_29390</name>
</gene>
<dbReference type="PROSITE" id="PS50109">
    <property type="entry name" value="HIS_KIN"/>
    <property type="match status" value="1"/>
</dbReference>
<dbReference type="EMBL" id="CP030050">
    <property type="protein sequence ID" value="QOZ69971.1"/>
    <property type="molecule type" value="Genomic_DNA"/>
</dbReference>
<name>A0AAE7TJH0_9BRAD</name>
<dbReference type="AlphaFoldDB" id="A0AAE7TJH0"/>
<dbReference type="Gene3D" id="3.40.50.2300">
    <property type="match status" value="1"/>
</dbReference>
<dbReference type="PROSITE" id="PS50112">
    <property type="entry name" value="PAS"/>
    <property type="match status" value="1"/>
</dbReference>
<dbReference type="GO" id="GO:0000155">
    <property type="term" value="F:phosphorelay sensor kinase activity"/>
    <property type="evidence" value="ECO:0007669"/>
    <property type="project" value="InterPro"/>
</dbReference>
<dbReference type="Pfam" id="PF00512">
    <property type="entry name" value="HisKA"/>
    <property type="match status" value="1"/>
</dbReference>
<dbReference type="InterPro" id="IPR004358">
    <property type="entry name" value="Sig_transdc_His_kin-like_C"/>
</dbReference>
<evidence type="ECO:0000259" key="5">
    <source>
        <dbReference type="PROSITE" id="PS50109"/>
    </source>
</evidence>
<dbReference type="PANTHER" id="PTHR43065">
    <property type="entry name" value="SENSOR HISTIDINE KINASE"/>
    <property type="match status" value="1"/>
</dbReference>
<dbReference type="EC" id="2.7.13.3" evidence="2"/>
<feature type="domain" description="PAC" evidence="8">
    <location>
        <begin position="89"/>
        <end position="140"/>
    </location>
</feature>
<dbReference type="Gene3D" id="1.10.287.130">
    <property type="match status" value="1"/>
</dbReference>